<dbReference type="Gene3D" id="1.10.150.130">
    <property type="match status" value="1"/>
</dbReference>
<dbReference type="GO" id="GO:0015074">
    <property type="term" value="P:DNA integration"/>
    <property type="evidence" value="ECO:0007669"/>
    <property type="project" value="UniProtKB-KW"/>
</dbReference>
<accession>A0A0J6T127</accession>
<protein>
    <recommendedName>
        <fullName evidence="9">Integrase</fullName>
    </recommendedName>
</protein>
<dbReference type="GO" id="GO:0006310">
    <property type="term" value="P:DNA recombination"/>
    <property type="evidence" value="ECO:0007669"/>
    <property type="project" value="UniProtKB-KW"/>
</dbReference>
<keyword evidence="8" id="KW-1185">Reference proteome</keyword>
<evidence type="ECO:0000256" key="1">
    <source>
        <dbReference type="ARBA" id="ARBA00022908"/>
    </source>
</evidence>
<dbReference type="InterPro" id="IPR002104">
    <property type="entry name" value="Integrase_catalytic"/>
</dbReference>
<sequence length="334" mass="35712">MSTEVALPIPTALQPFAEQARDYAKLARASNTRRAYASDMRAFEEWCAARGLLALPAAPAAVLSYLIDHVTTLKVSTLQRRLAAIREAHAAIGHRLDTSSPAFRDAWTGIRRAHAAPAAKKRPLMTPDLRKVLALLPNTLTGLRDRALILVGFGAALRRSELAGIELAACAGNWLEERPDGLVVHIGRSKTDQGAAGVEIGIPYGSNPDTCPVRNFRAWVQASGLKEGPAFRPINRHGQIGAAAITDHAVARILQRAVVAHALAEGHTPEEATRIAAAYAGHSLRSGLATSAAVNDAPGHAIQRQLRHKRFDTTSGYIRSGQLFKQNPAGMAGL</sequence>
<dbReference type="InterPro" id="IPR013762">
    <property type="entry name" value="Integrase-like_cat_sf"/>
</dbReference>
<dbReference type="GO" id="GO:0003677">
    <property type="term" value="F:DNA binding"/>
    <property type="evidence" value="ECO:0007669"/>
    <property type="project" value="UniProtKB-UniRule"/>
</dbReference>
<name>A0A0J6T127_9HYPH</name>
<dbReference type="OrthoDB" id="5513193at2"/>
<evidence type="ECO:0000256" key="2">
    <source>
        <dbReference type="ARBA" id="ARBA00023125"/>
    </source>
</evidence>
<dbReference type="CDD" id="cd00799">
    <property type="entry name" value="INT_Cre_C"/>
    <property type="match status" value="1"/>
</dbReference>
<dbReference type="PROSITE" id="PS51900">
    <property type="entry name" value="CB"/>
    <property type="match status" value="1"/>
</dbReference>
<evidence type="ECO:0000313" key="8">
    <source>
        <dbReference type="Proteomes" id="UP000035955"/>
    </source>
</evidence>
<gene>
    <name evidence="7" type="ORF">VQ02_10175</name>
</gene>
<dbReference type="AlphaFoldDB" id="A0A0J6T127"/>
<comment type="caution">
    <text evidence="7">The sequence shown here is derived from an EMBL/GenBank/DDBJ whole genome shotgun (WGS) entry which is preliminary data.</text>
</comment>
<keyword evidence="1" id="KW-0229">DNA integration</keyword>
<dbReference type="PATRIC" id="fig|298794.3.peg.6630"/>
<proteinExistence type="predicted"/>
<evidence type="ECO:0000256" key="4">
    <source>
        <dbReference type="PROSITE-ProRule" id="PRU01248"/>
    </source>
</evidence>
<reference evidence="7 8" key="1">
    <citation type="submission" date="2015-03" db="EMBL/GenBank/DDBJ databases">
        <title>Genome sequencing of Methylobacterium variabile DSM 16961.</title>
        <authorList>
            <person name="Chaudhry V."/>
            <person name="Patil P.B."/>
        </authorList>
    </citation>
    <scope>NUCLEOTIDE SEQUENCE [LARGE SCALE GENOMIC DNA]</scope>
    <source>
        <strain evidence="7 8">DSM 16961</strain>
    </source>
</reference>
<feature type="domain" description="Core-binding (CB)" evidence="6">
    <location>
        <begin position="14"/>
        <end position="93"/>
    </location>
</feature>
<keyword evidence="2 4" id="KW-0238">DNA-binding</keyword>
<dbReference type="PANTHER" id="PTHR34605">
    <property type="entry name" value="PHAGE_INTEGRASE DOMAIN-CONTAINING PROTEIN"/>
    <property type="match status" value="1"/>
</dbReference>
<organism evidence="7 8">
    <name type="scientific">Methylobacterium variabile</name>
    <dbReference type="NCBI Taxonomy" id="298794"/>
    <lineage>
        <taxon>Bacteria</taxon>
        <taxon>Pseudomonadati</taxon>
        <taxon>Pseudomonadota</taxon>
        <taxon>Alphaproteobacteria</taxon>
        <taxon>Hyphomicrobiales</taxon>
        <taxon>Methylobacteriaceae</taxon>
        <taxon>Methylobacterium</taxon>
    </lineage>
</organism>
<dbReference type="Pfam" id="PF02899">
    <property type="entry name" value="Phage_int_SAM_1"/>
    <property type="match status" value="1"/>
</dbReference>
<dbReference type="PANTHER" id="PTHR34605:SF4">
    <property type="entry name" value="DNA ADENINE METHYLTRANSFERASE"/>
    <property type="match status" value="1"/>
</dbReference>
<dbReference type="PROSITE" id="PS51898">
    <property type="entry name" value="TYR_RECOMBINASE"/>
    <property type="match status" value="1"/>
</dbReference>
<evidence type="ECO:0000259" key="5">
    <source>
        <dbReference type="PROSITE" id="PS51898"/>
    </source>
</evidence>
<dbReference type="InterPro" id="IPR010998">
    <property type="entry name" value="Integrase_recombinase_N"/>
</dbReference>
<dbReference type="SUPFAM" id="SSF47823">
    <property type="entry name" value="lambda integrase-like, N-terminal domain"/>
    <property type="match status" value="1"/>
</dbReference>
<dbReference type="Proteomes" id="UP000035955">
    <property type="component" value="Unassembled WGS sequence"/>
</dbReference>
<dbReference type="Gene3D" id="1.10.443.10">
    <property type="entry name" value="Intergrase catalytic core"/>
    <property type="match status" value="1"/>
</dbReference>
<evidence type="ECO:0000259" key="6">
    <source>
        <dbReference type="PROSITE" id="PS51900"/>
    </source>
</evidence>
<dbReference type="InterPro" id="IPR011010">
    <property type="entry name" value="DNA_brk_join_enz"/>
</dbReference>
<evidence type="ECO:0000256" key="3">
    <source>
        <dbReference type="ARBA" id="ARBA00023172"/>
    </source>
</evidence>
<dbReference type="InterPro" id="IPR004107">
    <property type="entry name" value="Integrase_SAM-like_N"/>
</dbReference>
<dbReference type="InterPro" id="IPR044068">
    <property type="entry name" value="CB"/>
</dbReference>
<dbReference type="InterPro" id="IPR052925">
    <property type="entry name" value="Phage_Integrase-like_Recomb"/>
</dbReference>
<dbReference type="RefSeq" id="WP_048444067.1">
    <property type="nucleotide sequence ID" value="NZ_LABY01000060.1"/>
</dbReference>
<dbReference type="SUPFAM" id="SSF56349">
    <property type="entry name" value="DNA breaking-rejoining enzymes"/>
    <property type="match status" value="1"/>
</dbReference>
<keyword evidence="3" id="KW-0233">DNA recombination</keyword>
<dbReference type="EMBL" id="LABY01000060">
    <property type="protein sequence ID" value="KMO39298.1"/>
    <property type="molecule type" value="Genomic_DNA"/>
</dbReference>
<feature type="domain" description="Tyr recombinase" evidence="5">
    <location>
        <begin position="119"/>
        <end position="330"/>
    </location>
</feature>
<evidence type="ECO:0008006" key="9">
    <source>
        <dbReference type="Google" id="ProtNLM"/>
    </source>
</evidence>
<evidence type="ECO:0000313" key="7">
    <source>
        <dbReference type="EMBL" id="KMO39298.1"/>
    </source>
</evidence>